<dbReference type="InterPro" id="IPR004589">
    <property type="entry name" value="DNA_helicase_ATP-dep_RecQ"/>
</dbReference>
<protein>
    <recommendedName>
        <fullName evidence="12">ATP-dependent DNA helicase RecQ</fullName>
        <ecNumber evidence="11">5.6.2.4</ecNumber>
    </recommendedName>
    <alternativeName>
        <fullName evidence="13">DNA 3'-5' helicase RecQ</fullName>
    </alternativeName>
</protein>
<dbReference type="FunFam" id="3.40.50.300:FF:000296">
    <property type="entry name" value="ATP-dependent DNA helicase RecQ"/>
    <property type="match status" value="1"/>
</dbReference>
<dbReference type="Gene3D" id="3.40.50.300">
    <property type="entry name" value="P-loop containing nucleotide triphosphate hydrolases"/>
    <property type="match status" value="2"/>
</dbReference>
<dbReference type="InterPro" id="IPR044876">
    <property type="entry name" value="HRDC_dom_sf"/>
</dbReference>
<dbReference type="EC" id="5.6.2.4" evidence="11"/>
<feature type="domain" description="HRDC" evidence="14">
    <location>
        <begin position="596"/>
        <end position="676"/>
    </location>
</feature>
<evidence type="ECO:0000256" key="1">
    <source>
        <dbReference type="ARBA" id="ARBA00001946"/>
    </source>
</evidence>
<reference evidence="17 18" key="1">
    <citation type="journal article" date="2016" name="PLoS ONE">
        <title>Complete Genome Sequence and Comparative Genomics of a Novel Myxobacterium Myxococcus hansupus.</title>
        <authorList>
            <person name="Sharma G."/>
            <person name="Narwani T."/>
            <person name="Subramanian S."/>
        </authorList>
    </citation>
    <scope>NUCLEOTIDE SEQUENCE [LARGE SCALE GENOMIC DNA]</scope>
    <source>
        <strain evidence="18">mixupus</strain>
    </source>
</reference>
<feature type="domain" description="Helicase ATP-binding" evidence="15">
    <location>
        <begin position="38"/>
        <end position="206"/>
    </location>
</feature>
<dbReference type="InterPro" id="IPR036388">
    <property type="entry name" value="WH-like_DNA-bd_sf"/>
</dbReference>
<dbReference type="InterPro" id="IPR002121">
    <property type="entry name" value="HRDC_dom"/>
</dbReference>
<evidence type="ECO:0000256" key="13">
    <source>
        <dbReference type="ARBA" id="ARBA00044550"/>
    </source>
</evidence>
<evidence type="ECO:0000256" key="4">
    <source>
        <dbReference type="ARBA" id="ARBA00022741"/>
    </source>
</evidence>
<evidence type="ECO:0000256" key="11">
    <source>
        <dbReference type="ARBA" id="ARBA00034808"/>
    </source>
</evidence>
<dbReference type="PANTHER" id="PTHR13710:SF105">
    <property type="entry name" value="ATP-DEPENDENT DNA HELICASE Q1"/>
    <property type="match status" value="1"/>
</dbReference>
<dbReference type="GO" id="GO:0003677">
    <property type="term" value="F:DNA binding"/>
    <property type="evidence" value="ECO:0007669"/>
    <property type="project" value="UniProtKB-KW"/>
</dbReference>
<dbReference type="RefSeq" id="WP_002637292.1">
    <property type="nucleotide sequence ID" value="NZ_CP012109.1"/>
</dbReference>
<dbReference type="GO" id="GO:0043138">
    <property type="term" value="F:3'-5' DNA helicase activity"/>
    <property type="evidence" value="ECO:0007669"/>
    <property type="project" value="UniProtKB-EC"/>
</dbReference>
<evidence type="ECO:0000256" key="2">
    <source>
        <dbReference type="ARBA" id="ARBA00005446"/>
    </source>
</evidence>
<proteinExistence type="inferred from homology"/>
<dbReference type="GO" id="GO:0009378">
    <property type="term" value="F:four-way junction helicase activity"/>
    <property type="evidence" value="ECO:0007669"/>
    <property type="project" value="TreeGrafter"/>
</dbReference>
<dbReference type="EMBL" id="CP012109">
    <property type="protein sequence ID" value="AKQ68128.1"/>
    <property type="molecule type" value="Genomic_DNA"/>
</dbReference>
<dbReference type="InterPro" id="IPR001650">
    <property type="entry name" value="Helicase_C-like"/>
</dbReference>
<keyword evidence="6 17" id="KW-0347">Helicase</keyword>
<dbReference type="Pfam" id="PF00570">
    <property type="entry name" value="HRDC"/>
    <property type="match status" value="1"/>
</dbReference>
<dbReference type="Pfam" id="PF00271">
    <property type="entry name" value="Helicase_C"/>
    <property type="match status" value="1"/>
</dbReference>
<dbReference type="AlphaFoldDB" id="A0A0H4X2P1"/>
<evidence type="ECO:0000256" key="8">
    <source>
        <dbReference type="ARBA" id="ARBA00023125"/>
    </source>
</evidence>
<name>A0A0H4X2P1_9BACT</name>
<evidence type="ECO:0000313" key="18">
    <source>
        <dbReference type="Proteomes" id="UP000009026"/>
    </source>
</evidence>
<dbReference type="Gene3D" id="1.10.10.10">
    <property type="entry name" value="Winged helix-like DNA-binding domain superfamily/Winged helix DNA-binding domain"/>
    <property type="match status" value="1"/>
</dbReference>
<dbReference type="STRING" id="1297742.A176_005040"/>
<evidence type="ECO:0000313" key="17">
    <source>
        <dbReference type="EMBL" id="AKQ68128.1"/>
    </source>
</evidence>
<dbReference type="Pfam" id="PF00270">
    <property type="entry name" value="DEAD"/>
    <property type="match status" value="1"/>
</dbReference>
<evidence type="ECO:0000256" key="5">
    <source>
        <dbReference type="ARBA" id="ARBA00022801"/>
    </source>
</evidence>
<keyword evidence="5" id="KW-0378">Hydrolase</keyword>
<evidence type="ECO:0000256" key="3">
    <source>
        <dbReference type="ARBA" id="ARBA00022723"/>
    </source>
</evidence>
<dbReference type="Proteomes" id="UP000009026">
    <property type="component" value="Chromosome"/>
</dbReference>
<dbReference type="GO" id="GO:0005694">
    <property type="term" value="C:chromosome"/>
    <property type="evidence" value="ECO:0007669"/>
    <property type="project" value="TreeGrafter"/>
</dbReference>
<keyword evidence="4" id="KW-0547">Nucleotide-binding</keyword>
<keyword evidence="3" id="KW-0479">Metal-binding</keyword>
<dbReference type="PROSITE" id="PS51194">
    <property type="entry name" value="HELICASE_CTER"/>
    <property type="match status" value="1"/>
</dbReference>
<dbReference type="KEGG" id="mym:A176_005040"/>
<keyword evidence="9" id="KW-0413">Isomerase</keyword>
<feature type="domain" description="Helicase C-terminal" evidence="16">
    <location>
        <begin position="232"/>
        <end position="378"/>
    </location>
</feature>
<dbReference type="NCBIfam" id="TIGR00614">
    <property type="entry name" value="recQ_fam"/>
    <property type="match status" value="1"/>
</dbReference>
<dbReference type="GO" id="GO:0046872">
    <property type="term" value="F:metal ion binding"/>
    <property type="evidence" value="ECO:0007669"/>
    <property type="project" value="UniProtKB-KW"/>
</dbReference>
<evidence type="ECO:0000256" key="9">
    <source>
        <dbReference type="ARBA" id="ARBA00023235"/>
    </source>
</evidence>
<dbReference type="SMART" id="SM00490">
    <property type="entry name" value="HELICc"/>
    <property type="match status" value="1"/>
</dbReference>
<dbReference type="SMART" id="SM00341">
    <property type="entry name" value="HRDC"/>
    <property type="match status" value="1"/>
</dbReference>
<dbReference type="SUPFAM" id="SSF47819">
    <property type="entry name" value="HRDC-like"/>
    <property type="match status" value="1"/>
</dbReference>
<dbReference type="InterPro" id="IPR011545">
    <property type="entry name" value="DEAD/DEAH_box_helicase_dom"/>
</dbReference>
<accession>A0A0H4X2P1</accession>
<evidence type="ECO:0000256" key="10">
    <source>
        <dbReference type="ARBA" id="ARBA00034617"/>
    </source>
</evidence>
<dbReference type="PROSITE" id="PS50967">
    <property type="entry name" value="HRDC"/>
    <property type="match status" value="1"/>
</dbReference>
<dbReference type="Pfam" id="PF16124">
    <property type="entry name" value="RecQ_Zn_bind"/>
    <property type="match status" value="1"/>
</dbReference>
<sequence>MMNMRAMPVDLPYLEEAQQGLERHFALTRFRPGQDQVISSVLSGRNTLVVMPTGAGKSLCYQLPATLLPGLTLVVSPLIALMKDQVEQLAARGIPATFINSSLSDLERADRMRRLRAREYKLLYVAPERFRSLSFLETVSALGVDLLAVDEAHCISQWGHDFRPDYALLGQVRKRLRPPRTVALTATATPEVRADIVRVLLMKDPQEFAMGFDRPNLFLGKQEVGGDADRHEACARLAGIGGSGIVYCSTRRAAEGVFSELHGRGVKAVLYHAGMDDDARRRAQDTFMSAKEAVAVATNAFGMGIDKPDIRFVAHANIPRAVEAYYQEIGRAGRDGQAARAVLLFNHSDVFTQERLIQGSHPSEAVFGDVWNVLQSVEEFDRGVHVLAGSVNASEFEVSAALRVLEREGKVERGSRGEGEHGITLLDKATSAQPHSPDAQRLLKSLLETFPVGRQVTTELTILARRIGLSVDEVRHALGLLEKAHVAKVRRPFAGRSIRALERVPFRELALDLSRLREQERLNLALLRRMTEYAYTDRDKKCRRGSLLRYFGQRDVDAACGNCDVCTPEKMPTLLSHGPSASRSRGASSAAAPVVTNYSELASTELRRWRKELSKDLGVAPFIIFNDATLLGLSAALPVDREGFLAVKGTGESRWERFGPKVVEICLMARAAGHEPQAVPEAAARARKPTVRRRS</sequence>
<dbReference type="GO" id="GO:0016787">
    <property type="term" value="F:hydrolase activity"/>
    <property type="evidence" value="ECO:0007669"/>
    <property type="project" value="UniProtKB-KW"/>
</dbReference>
<dbReference type="InterPro" id="IPR032284">
    <property type="entry name" value="RecQ_Zn-bd"/>
</dbReference>
<comment type="similarity">
    <text evidence="2">Belongs to the helicase family. RecQ subfamily.</text>
</comment>
<dbReference type="GO" id="GO:0005737">
    <property type="term" value="C:cytoplasm"/>
    <property type="evidence" value="ECO:0007669"/>
    <property type="project" value="TreeGrafter"/>
</dbReference>
<evidence type="ECO:0000256" key="6">
    <source>
        <dbReference type="ARBA" id="ARBA00022806"/>
    </source>
</evidence>
<dbReference type="InterPro" id="IPR027417">
    <property type="entry name" value="P-loop_NTPase"/>
</dbReference>
<dbReference type="PATRIC" id="fig|1297742.4.peg.5085"/>
<comment type="catalytic activity">
    <reaction evidence="10">
        <text>Couples ATP hydrolysis with the unwinding of duplex DNA by translocating in the 3'-5' direction.</text>
        <dbReference type="EC" id="5.6.2.4"/>
    </reaction>
</comment>
<dbReference type="OrthoDB" id="9760034at2"/>
<evidence type="ECO:0000259" key="14">
    <source>
        <dbReference type="PROSITE" id="PS50967"/>
    </source>
</evidence>
<gene>
    <name evidence="17" type="ORF">A176_005040</name>
</gene>
<evidence type="ECO:0000256" key="12">
    <source>
        <dbReference type="ARBA" id="ARBA00044535"/>
    </source>
</evidence>
<dbReference type="eggNOG" id="COG0514">
    <property type="taxonomic scope" value="Bacteria"/>
</dbReference>
<dbReference type="InterPro" id="IPR014001">
    <property type="entry name" value="Helicase_ATP-bd"/>
</dbReference>
<dbReference type="Gene3D" id="1.10.150.80">
    <property type="entry name" value="HRDC domain"/>
    <property type="match status" value="1"/>
</dbReference>
<evidence type="ECO:0000259" key="16">
    <source>
        <dbReference type="PROSITE" id="PS51194"/>
    </source>
</evidence>
<comment type="cofactor">
    <cofactor evidence="1">
        <name>Mg(2+)</name>
        <dbReference type="ChEBI" id="CHEBI:18420"/>
    </cofactor>
</comment>
<dbReference type="GO" id="GO:0006281">
    <property type="term" value="P:DNA repair"/>
    <property type="evidence" value="ECO:0007669"/>
    <property type="project" value="TreeGrafter"/>
</dbReference>
<dbReference type="PROSITE" id="PS51192">
    <property type="entry name" value="HELICASE_ATP_BIND_1"/>
    <property type="match status" value="1"/>
</dbReference>
<dbReference type="GO" id="GO:0006310">
    <property type="term" value="P:DNA recombination"/>
    <property type="evidence" value="ECO:0007669"/>
    <property type="project" value="InterPro"/>
</dbReference>
<evidence type="ECO:0000259" key="15">
    <source>
        <dbReference type="PROSITE" id="PS51192"/>
    </source>
</evidence>
<dbReference type="SUPFAM" id="SSF52540">
    <property type="entry name" value="P-loop containing nucleoside triphosphate hydrolases"/>
    <property type="match status" value="1"/>
</dbReference>
<keyword evidence="18" id="KW-1185">Reference proteome</keyword>
<dbReference type="GO" id="GO:0005524">
    <property type="term" value="F:ATP binding"/>
    <property type="evidence" value="ECO:0007669"/>
    <property type="project" value="UniProtKB-KW"/>
</dbReference>
<dbReference type="InterPro" id="IPR010997">
    <property type="entry name" value="HRDC-like_sf"/>
</dbReference>
<dbReference type="CDD" id="cd17920">
    <property type="entry name" value="DEXHc_RecQ"/>
    <property type="match status" value="1"/>
</dbReference>
<keyword evidence="7" id="KW-0067">ATP-binding</keyword>
<keyword evidence="8" id="KW-0238">DNA-binding</keyword>
<dbReference type="SMART" id="SM00487">
    <property type="entry name" value="DEXDc"/>
    <property type="match status" value="1"/>
</dbReference>
<organism evidence="17 18">
    <name type="scientific">Pseudomyxococcus hansupus</name>
    <dbReference type="NCBI Taxonomy" id="1297742"/>
    <lineage>
        <taxon>Bacteria</taxon>
        <taxon>Pseudomonadati</taxon>
        <taxon>Myxococcota</taxon>
        <taxon>Myxococcia</taxon>
        <taxon>Myxococcales</taxon>
        <taxon>Cystobacterineae</taxon>
        <taxon>Myxococcaceae</taxon>
        <taxon>Pseudomyxococcus</taxon>
    </lineage>
</organism>
<evidence type="ECO:0000256" key="7">
    <source>
        <dbReference type="ARBA" id="ARBA00022840"/>
    </source>
</evidence>
<dbReference type="PANTHER" id="PTHR13710">
    <property type="entry name" value="DNA HELICASE RECQ FAMILY MEMBER"/>
    <property type="match status" value="1"/>
</dbReference>